<dbReference type="GeneID" id="106811058"/>
<dbReference type="Pfam" id="PF14572">
    <property type="entry name" value="Pribosyl_synth"/>
    <property type="match status" value="1"/>
</dbReference>
<gene>
    <name evidence="5" type="primary">LOC106811058</name>
</gene>
<dbReference type="SMART" id="SM01400">
    <property type="entry name" value="Pribosyltran_N"/>
    <property type="match status" value="1"/>
</dbReference>
<comment type="similarity">
    <text evidence="1">Belongs to the ribose-phosphate pyrophosphokinase family.</text>
</comment>
<feature type="domain" description="Ribose-phosphate pyrophosphokinase N-terminal" evidence="3">
    <location>
        <begin position="44"/>
        <end position="137"/>
    </location>
</feature>
<sequence length="331" mass="37288">MTPSGREEVWLMSHSSMDNMAERIVQLCELSKEKNPPSKRRCALFKKNIQWDHFKDGFPNIFIDDVKDMAGKDVIFLASFHTPAVIFEQLSVLYAIPRYLARSFHIILPYFATGTMEKIDKEGQVVTAKTLATLLSAVPLTARGPAQILMFDIHALQERFYFGDNVIPRLVSAIPLIKRELENLEQESWCVVFPDDGAFKRFGSFFPDNTVVTCSRLSEGAHKIIRIRGGKPAGKHAVIIDDLVHTGNTLVECAKTLLCSGAVAVSAYATHAMFTLESWRRFVEGDVQFANFWITDSVPQAQEISQHPPFKLLSLVEVIAEVMLGYDLMQY</sequence>
<dbReference type="Gene3D" id="3.40.50.2020">
    <property type="match status" value="2"/>
</dbReference>
<accession>A0ABM1ECZ9</accession>
<evidence type="ECO:0000313" key="4">
    <source>
        <dbReference type="Proteomes" id="UP000695022"/>
    </source>
</evidence>
<dbReference type="PANTHER" id="PTHR10210">
    <property type="entry name" value="RIBOSE-PHOSPHATE DIPHOSPHOKINASE FAMILY MEMBER"/>
    <property type="match status" value="1"/>
</dbReference>
<keyword evidence="2" id="KW-0545">Nucleotide biosynthesis</keyword>
<reference evidence="5" key="1">
    <citation type="submission" date="2025-08" db="UniProtKB">
        <authorList>
            <consortium name="RefSeq"/>
        </authorList>
    </citation>
    <scope>IDENTIFICATION</scope>
</reference>
<dbReference type="SUPFAM" id="SSF53271">
    <property type="entry name" value="PRTase-like"/>
    <property type="match status" value="2"/>
</dbReference>
<dbReference type="InterPro" id="IPR029057">
    <property type="entry name" value="PRTase-like"/>
</dbReference>
<dbReference type="Pfam" id="PF13793">
    <property type="entry name" value="Pribosyltran_N"/>
    <property type="match status" value="1"/>
</dbReference>
<evidence type="ECO:0000313" key="5">
    <source>
        <dbReference type="RefSeq" id="XP_014670070.1"/>
    </source>
</evidence>
<name>A0ABM1ECZ9_PRICU</name>
<dbReference type="PANTHER" id="PTHR10210:SF45">
    <property type="entry name" value="RIBOSE-PHOSPHATE PYROPHOSPHOKINASE 3, CHLOROPLASTIC"/>
    <property type="match status" value="1"/>
</dbReference>
<dbReference type="InterPro" id="IPR005946">
    <property type="entry name" value="Rib-P_diPkinase"/>
</dbReference>
<keyword evidence="4" id="KW-1185">Reference proteome</keyword>
<dbReference type="RefSeq" id="XP_014670070.1">
    <property type="nucleotide sequence ID" value="XM_014814584.1"/>
</dbReference>
<protein>
    <submittedName>
        <fullName evidence="5">Ribose-phosphate pyrophosphokinase 4-like</fullName>
    </submittedName>
</protein>
<organism evidence="4 5">
    <name type="scientific">Priapulus caudatus</name>
    <name type="common">Priapulid worm</name>
    <dbReference type="NCBI Taxonomy" id="37621"/>
    <lineage>
        <taxon>Eukaryota</taxon>
        <taxon>Metazoa</taxon>
        <taxon>Ecdysozoa</taxon>
        <taxon>Scalidophora</taxon>
        <taxon>Priapulida</taxon>
        <taxon>Priapulimorpha</taxon>
        <taxon>Priapulimorphida</taxon>
        <taxon>Priapulidae</taxon>
        <taxon>Priapulus</taxon>
    </lineage>
</organism>
<dbReference type="InterPro" id="IPR029099">
    <property type="entry name" value="Pribosyltran_N"/>
</dbReference>
<dbReference type="Proteomes" id="UP000695022">
    <property type="component" value="Unplaced"/>
</dbReference>
<evidence type="ECO:0000256" key="2">
    <source>
        <dbReference type="ARBA" id="ARBA00022727"/>
    </source>
</evidence>
<evidence type="ECO:0000259" key="3">
    <source>
        <dbReference type="Pfam" id="PF13793"/>
    </source>
</evidence>
<dbReference type="CDD" id="cd06223">
    <property type="entry name" value="PRTases_typeI"/>
    <property type="match status" value="1"/>
</dbReference>
<evidence type="ECO:0000256" key="1">
    <source>
        <dbReference type="ARBA" id="ARBA00006478"/>
    </source>
</evidence>
<proteinExistence type="inferred from homology"/>
<dbReference type="InterPro" id="IPR000836">
    <property type="entry name" value="PRTase_dom"/>
</dbReference>